<proteinExistence type="predicted"/>
<name>A0ACB9RHY3_9MYRT</name>
<keyword evidence="2" id="KW-1185">Reference proteome</keyword>
<dbReference type="Proteomes" id="UP001057402">
    <property type="component" value="Chromosome 4"/>
</dbReference>
<comment type="caution">
    <text evidence="1">The sequence shown here is derived from an EMBL/GenBank/DDBJ whole genome shotgun (WGS) entry which is preliminary data.</text>
</comment>
<dbReference type="EMBL" id="CM042883">
    <property type="protein sequence ID" value="KAI4378766.1"/>
    <property type="molecule type" value="Genomic_DNA"/>
</dbReference>
<evidence type="ECO:0000313" key="1">
    <source>
        <dbReference type="EMBL" id="KAI4378766.1"/>
    </source>
</evidence>
<sequence>MASPAPPPPPPQLEILVREPDGFSIWDGPPFSGGQPRVKLLRTPCRSAQFSDDGTRLMVLKDTAIGVYDCGGCGGTGFREIGSFEVNNLVAATLSPRGTYVQTFQKPASPQEKNVVLWKADTGDSVYQLHQKNMTKSSWPSIRFSSDEAVACRLATNEIQFFEGSNFSKGIAHRLRIPGVAGIELSKAPGSHVATFVPESKGIPASVQIYASKSDLQTQVVARRSFFRCSSVLMSWNNGSTGLLVVAHSDVDKTNQSYYGESKLNYLTVDGTHDGLVTLRKDGPIHDVQWSHSGSEFAVVYGFMPAKATIFDKKCNPLLELGTGPYNTIRWNPKGKYLCLAGFGNLPGHMAFWDYAEKKQLGTTKAEWSVTSEWSPDGCYFMTATTAPRLQVDNGIKIFHHNGELYFEKMFDKLYQAEWKPESPDKFGDIAQLIKPLDNVKIEEGKQGQGVKPSQPSARSTSSNPPGQKPAAYRPPHANTAAVIQAELFGESPAETMSKNALKNKKKREKQREKKAAEAASAAGSS</sequence>
<organism evidence="1 2">
    <name type="scientific">Melastoma candidum</name>
    <dbReference type="NCBI Taxonomy" id="119954"/>
    <lineage>
        <taxon>Eukaryota</taxon>
        <taxon>Viridiplantae</taxon>
        <taxon>Streptophyta</taxon>
        <taxon>Embryophyta</taxon>
        <taxon>Tracheophyta</taxon>
        <taxon>Spermatophyta</taxon>
        <taxon>Magnoliopsida</taxon>
        <taxon>eudicotyledons</taxon>
        <taxon>Gunneridae</taxon>
        <taxon>Pentapetalae</taxon>
        <taxon>rosids</taxon>
        <taxon>malvids</taxon>
        <taxon>Myrtales</taxon>
        <taxon>Melastomataceae</taxon>
        <taxon>Melastomatoideae</taxon>
        <taxon>Melastomateae</taxon>
        <taxon>Melastoma</taxon>
    </lineage>
</organism>
<accession>A0ACB9RHY3</accession>
<evidence type="ECO:0000313" key="2">
    <source>
        <dbReference type="Proteomes" id="UP001057402"/>
    </source>
</evidence>
<reference evidence="2" key="1">
    <citation type="journal article" date="2023" name="Front. Plant Sci.">
        <title>Chromosomal-level genome assembly of Melastoma candidum provides insights into trichome evolution.</title>
        <authorList>
            <person name="Zhong Y."/>
            <person name="Wu W."/>
            <person name="Sun C."/>
            <person name="Zou P."/>
            <person name="Liu Y."/>
            <person name="Dai S."/>
            <person name="Zhou R."/>
        </authorList>
    </citation>
    <scope>NUCLEOTIDE SEQUENCE [LARGE SCALE GENOMIC DNA]</scope>
</reference>
<gene>
    <name evidence="1" type="ORF">MLD38_016200</name>
</gene>
<protein>
    <submittedName>
        <fullName evidence="1">Uncharacterized protein</fullName>
    </submittedName>
</protein>